<dbReference type="SUPFAM" id="SSF48179">
    <property type="entry name" value="6-phosphogluconate dehydrogenase C-terminal domain-like"/>
    <property type="match status" value="1"/>
</dbReference>
<dbReference type="Gene3D" id="3.40.50.720">
    <property type="entry name" value="NAD(P)-binding Rossmann-like Domain"/>
    <property type="match status" value="1"/>
</dbReference>
<dbReference type="Pfam" id="PF20463">
    <property type="entry name" value="PDH_C"/>
    <property type="match status" value="1"/>
</dbReference>
<dbReference type="InterPro" id="IPR046826">
    <property type="entry name" value="PDH_N"/>
</dbReference>
<name>A0A1G9MEJ4_9ACTN</name>
<dbReference type="PANTHER" id="PTHR21363:SF0">
    <property type="entry name" value="PREPHENATE DEHYDROGENASE [NADP(+)]"/>
    <property type="match status" value="1"/>
</dbReference>
<keyword evidence="7" id="KW-1185">Reference proteome</keyword>
<dbReference type="RefSeq" id="WP_093252877.1">
    <property type="nucleotide sequence ID" value="NZ_FNGP01000005.1"/>
</dbReference>
<proteinExistence type="inferred from homology"/>
<dbReference type="EMBL" id="FNGP01000005">
    <property type="protein sequence ID" value="SDL72085.1"/>
    <property type="molecule type" value="Genomic_DNA"/>
</dbReference>
<comment type="similarity">
    <text evidence="1">Belongs to the prephenate/arogenate dehydrogenase family.</text>
</comment>
<evidence type="ECO:0000256" key="2">
    <source>
        <dbReference type="ARBA" id="ARBA00023002"/>
    </source>
</evidence>
<dbReference type="InterPro" id="IPR050812">
    <property type="entry name" value="Preph/Arog_dehydrog"/>
</dbReference>
<feature type="domain" description="Prephenate/arogenate dehydrogenase" evidence="5">
    <location>
        <begin position="4"/>
        <end position="282"/>
    </location>
</feature>
<accession>A0A1G9MEJ4</accession>
<keyword evidence="2" id="KW-0560">Oxidoreductase</keyword>
<dbReference type="PROSITE" id="PS51176">
    <property type="entry name" value="PDH_ADH"/>
    <property type="match status" value="1"/>
</dbReference>
<evidence type="ECO:0000259" key="5">
    <source>
        <dbReference type="PROSITE" id="PS51176"/>
    </source>
</evidence>
<dbReference type="PANTHER" id="PTHR21363">
    <property type="entry name" value="PREPHENATE DEHYDROGENASE"/>
    <property type="match status" value="1"/>
</dbReference>
<dbReference type="Proteomes" id="UP000199475">
    <property type="component" value="Unassembled WGS sequence"/>
</dbReference>
<dbReference type="InterPro" id="IPR008927">
    <property type="entry name" value="6-PGluconate_DH-like_C_sf"/>
</dbReference>
<dbReference type="SUPFAM" id="SSF55021">
    <property type="entry name" value="ACT-like"/>
    <property type="match status" value="1"/>
</dbReference>
<dbReference type="GO" id="GO:0070403">
    <property type="term" value="F:NAD+ binding"/>
    <property type="evidence" value="ECO:0007669"/>
    <property type="project" value="InterPro"/>
</dbReference>
<comment type="pathway">
    <text evidence="4">Amino-acid biosynthesis.</text>
</comment>
<dbReference type="InterPro" id="IPR003099">
    <property type="entry name" value="Prephen_DH"/>
</dbReference>
<evidence type="ECO:0000256" key="4">
    <source>
        <dbReference type="ARBA" id="ARBA00029440"/>
    </source>
</evidence>
<dbReference type="STRING" id="686624.SAMN04488242_2553"/>
<dbReference type="Pfam" id="PF02153">
    <property type="entry name" value="PDH_N"/>
    <property type="match status" value="1"/>
</dbReference>
<reference evidence="6 7" key="1">
    <citation type="submission" date="2016-10" db="EMBL/GenBank/DDBJ databases">
        <authorList>
            <person name="de Groot N.N."/>
        </authorList>
    </citation>
    <scope>NUCLEOTIDE SEQUENCE [LARGE SCALE GENOMIC DNA]</scope>
    <source>
        <strain evidence="6 7">CGMCC 1.9159</strain>
    </source>
</reference>
<dbReference type="GO" id="GO:0006571">
    <property type="term" value="P:tyrosine biosynthetic process"/>
    <property type="evidence" value="ECO:0007669"/>
    <property type="project" value="InterPro"/>
</dbReference>
<dbReference type="InterPro" id="IPR045865">
    <property type="entry name" value="ACT-like_dom_sf"/>
</dbReference>
<dbReference type="GO" id="GO:0004665">
    <property type="term" value="F:prephenate dehydrogenase (NADP+) activity"/>
    <property type="evidence" value="ECO:0007669"/>
    <property type="project" value="InterPro"/>
</dbReference>
<dbReference type="SUPFAM" id="SSF51735">
    <property type="entry name" value="NAD(P)-binding Rossmann-fold domains"/>
    <property type="match status" value="1"/>
</dbReference>
<dbReference type="InterPro" id="IPR046825">
    <property type="entry name" value="PDH_C"/>
</dbReference>
<dbReference type="OrthoDB" id="9802008at2"/>
<evidence type="ECO:0000256" key="1">
    <source>
        <dbReference type="ARBA" id="ARBA00007964"/>
    </source>
</evidence>
<sequence>MAEPRVLIIGAGLIGSSLGLALTKAGCEVFLSDSVASHALVAAGMGAGQVGAPEGDDVDIVVVATPPAVIPAVVVDSLQRFPSAVVTDVGSVKSPLALTVADLAPALAGRYVPSHPMAGSQFTGPLTSRADLFVDRTWVVTPVEDNSVASISAIVDMAERTGARVIVMAPQQHDEAVAQVSHVPHLMSILTASHLRAVPGENLRLAGQGIRDVTRIAGSDPGLWRQIITANSAAIRSELDEVAEDLKYLMSVLDNPEKLEAFLGLGQAGARALLVKHGLEPLDVREVTVEIPDEPRALGHLFGDIGEAGFNVEDFELQHDPVRQIGYLTIAVESEVAEQLRETLEARGWVAFSGAKEGT</sequence>
<organism evidence="6 7">
    <name type="scientific">Tessaracoccus oleiagri</name>
    <dbReference type="NCBI Taxonomy" id="686624"/>
    <lineage>
        <taxon>Bacteria</taxon>
        <taxon>Bacillati</taxon>
        <taxon>Actinomycetota</taxon>
        <taxon>Actinomycetes</taxon>
        <taxon>Propionibacteriales</taxon>
        <taxon>Propionibacteriaceae</taxon>
        <taxon>Tessaracoccus</taxon>
    </lineage>
</organism>
<evidence type="ECO:0000313" key="6">
    <source>
        <dbReference type="EMBL" id="SDL72085.1"/>
    </source>
</evidence>
<evidence type="ECO:0000313" key="7">
    <source>
        <dbReference type="Proteomes" id="UP000199475"/>
    </source>
</evidence>
<keyword evidence="3" id="KW-0028">Amino-acid biosynthesis</keyword>
<protein>
    <submittedName>
        <fullName evidence="6">Prephenate dehydrogenase</fullName>
    </submittedName>
</protein>
<dbReference type="GO" id="GO:0008977">
    <property type="term" value="F:prephenate dehydrogenase (NAD+) activity"/>
    <property type="evidence" value="ECO:0007669"/>
    <property type="project" value="InterPro"/>
</dbReference>
<dbReference type="Gene3D" id="1.10.3660.10">
    <property type="entry name" value="6-phosphogluconate dehydrogenase C-terminal like domain"/>
    <property type="match status" value="1"/>
</dbReference>
<dbReference type="AlphaFoldDB" id="A0A1G9MEJ4"/>
<keyword evidence="3" id="KW-0057">Aromatic amino acid biosynthesis</keyword>
<evidence type="ECO:0000256" key="3">
    <source>
        <dbReference type="ARBA" id="ARBA00023141"/>
    </source>
</evidence>
<dbReference type="InterPro" id="IPR036291">
    <property type="entry name" value="NAD(P)-bd_dom_sf"/>
</dbReference>
<dbReference type="CDD" id="cd02116">
    <property type="entry name" value="ACT"/>
    <property type="match status" value="1"/>
</dbReference>
<gene>
    <name evidence="6" type="ORF">SAMN04488242_2553</name>
</gene>